<gene>
    <name evidence="5" type="ORF">ABT57_05880</name>
</gene>
<dbReference type="PROSITE" id="PS50937">
    <property type="entry name" value="HTH_MERR_2"/>
    <property type="match status" value="1"/>
</dbReference>
<dbReference type="GO" id="GO:0003677">
    <property type="term" value="F:DNA binding"/>
    <property type="evidence" value="ECO:0007669"/>
    <property type="project" value="UniProtKB-KW"/>
</dbReference>
<dbReference type="Pfam" id="PF13411">
    <property type="entry name" value="MerR_1"/>
    <property type="match status" value="1"/>
</dbReference>
<dbReference type="PANTHER" id="PTHR30204">
    <property type="entry name" value="REDOX-CYCLING DRUG-SENSING TRANSCRIPTIONAL ACTIVATOR SOXR"/>
    <property type="match status" value="1"/>
</dbReference>
<keyword evidence="1" id="KW-0805">Transcription regulation</keyword>
<evidence type="ECO:0000256" key="3">
    <source>
        <dbReference type="ARBA" id="ARBA00023163"/>
    </source>
</evidence>
<dbReference type="SMART" id="SM00422">
    <property type="entry name" value="HTH_MERR"/>
    <property type="match status" value="1"/>
</dbReference>
<keyword evidence="3" id="KW-0804">Transcription</keyword>
<reference evidence="5 6" key="1">
    <citation type="submission" date="2015-05" db="EMBL/GenBank/DDBJ databases">
        <title>Photobacterium galathea sp. nov.</title>
        <authorList>
            <person name="Machado H."/>
            <person name="Gram L."/>
        </authorList>
    </citation>
    <scope>NUCLEOTIDE SEQUENCE [LARGE SCALE GENOMIC DNA]</scope>
    <source>
        <strain evidence="5 6">DSM 22954</strain>
    </source>
</reference>
<evidence type="ECO:0000259" key="4">
    <source>
        <dbReference type="PROSITE" id="PS50937"/>
    </source>
</evidence>
<dbReference type="PANTHER" id="PTHR30204:SF67">
    <property type="entry name" value="HTH-TYPE TRANSCRIPTIONAL REGULATOR MLRA-RELATED"/>
    <property type="match status" value="1"/>
</dbReference>
<keyword evidence="2" id="KW-0238">DNA-binding</keyword>
<feature type="domain" description="HTH merR-type" evidence="4">
    <location>
        <begin position="7"/>
        <end position="76"/>
    </location>
</feature>
<dbReference type="SUPFAM" id="SSF46955">
    <property type="entry name" value="Putative DNA-binding domain"/>
    <property type="match status" value="1"/>
</dbReference>
<proteinExistence type="predicted"/>
<dbReference type="InterPro" id="IPR009061">
    <property type="entry name" value="DNA-bd_dom_put_sf"/>
</dbReference>
<sequence>MDSEIALYAIKEVSEMTGVNSVTLRAWQRRYGLLNPQRTEQGHRLYSDVDIETIRQILGWLDKGVAISKVRPLLEGNTELADNPDSDASSQAAVDQLLQSLVALDAQALDRQVSQLMKEYPLDRFSEHIAAVVQANIHRSENPLAGVQSALWRSVIRERCLSLVAGLRKRNRKPCLLLGFDSVPENGVWLTLLALSEQGYNVTLLTSVDGKLSALSALLKSWQERLIVVTGEYKLDRDVAKQLGQLVAETNSELKLAGSISAIHPELTELCHES</sequence>
<protein>
    <recommendedName>
        <fullName evidence="4">HTH merR-type domain-containing protein</fullName>
    </recommendedName>
</protein>
<dbReference type="EMBL" id="LDOU01000006">
    <property type="protein sequence ID" value="KLV10114.1"/>
    <property type="molecule type" value="Genomic_DNA"/>
</dbReference>
<accession>A0A0J1HEP4</accession>
<dbReference type="Proteomes" id="UP000035909">
    <property type="component" value="Unassembled WGS sequence"/>
</dbReference>
<evidence type="ECO:0000313" key="5">
    <source>
        <dbReference type="EMBL" id="KLV10114.1"/>
    </source>
</evidence>
<organism evidence="5 6">
    <name type="scientific">Photobacterium ganghwense</name>
    <dbReference type="NCBI Taxonomy" id="320778"/>
    <lineage>
        <taxon>Bacteria</taxon>
        <taxon>Pseudomonadati</taxon>
        <taxon>Pseudomonadota</taxon>
        <taxon>Gammaproteobacteria</taxon>
        <taxon>Vibrionales</taxon>
        <taxon>Vibrionaceae</taxon>
        <taxon>Photobacterium</taxon>
    </lineage>
</organism>
<dbReference type="InterPro" id="IPR000551">
    <property type="entry name" value="MerR-type_HTH_dom"/>
</dbReference>
<keyword evidence="6" id="KW-1185">Reference proteome</keyword>
<dbReference type="STRING" id="320778.ABT57_05880"/>
<dbReference type="CDD" id="cd01104">
    <property type="entry name" value="HTH_MlrA-CarA"/>
    <property type="match status" value="1"/>
</dbReference>
<comment type="caution">
    <text evidence="5">The sequence shown here is derived from an EMBL/GenBank/DDBJ whole genome shotgun (WGS) entry which is preliminary data.</text>
</comment>
<evidence type="ECO:0000256" key="1">
    <source>
        <dbReference type="ARBA" id="ARBA00023015"/>
    </source>
</evidence>
<dbReference type="Gene3D" id="1.10.1660.10">
    <property type="match status" value="1"/>
</dbReference>
<evidence type="ECO:0000313" key="6">
    <source>
        <dbReference type="Proteomes" id="UP000035909"/>
    </source>
</evidence>
<dbReference type="PATRIC" id="fig|320778.3.peg.1267"/>
<dbReference type="GO" id="GO:0003700">
    <property type="term" value="F:DNA-binding transcription factor activity"/>
    <property type="evidence" value="ECO:0007669"/>
    <property type="project" value="InterPro"/>
</dbReference>
<dbReference type="OrthoDB" id="9800334at2"/>
<evidence type="ECO:0000256" key="2">
    <source>
        <dbReference type="ARBA" id="ARBA00023125"/>
    </source>
</evidence>
<name>A0A0J1HEP4_9GAMM</name>
<dbReference type="InterPro" id="IPR047057">
    <property type="entry name" value="MerR_fam"/>
</dbReference>
<dbReference type="AlphaFoldDB" id="A0A0J1HEP4"/>